<feature type="region of interest" description="Disordered" evidence="3">
    <location>
        <begin position="42"/>
        <end position="72"/>
    </location>
</feature>
<evidence type="ECO:0000256" key="2">
    <source>
        <dbReference type="SAM" id="Coils"/>
    </source>
</evidence>
<dbReference type="SUPFAM" id="SSF56954">
    <property type="entry name" value="Outer membrane efflux proteins (OEP)"/>
    <property type="match status" value="1"/>
</dbReference>
<feature type="compositionally biased region" description="Polar residues" evidence="3">
    <location>
        <begin position="42"/>
        <end position="53"/>
    </location>
</feature>
<evidence type="ECO:0000313" key="5">
    <source>
        <dbReference type="EMBL" id="PKK89657.1"/>
    </source>
</evidence>
<reference evidence="5 6" key="1">
    <citation type="journal article" date="2017" name="ISME J.">
        <title>Potential for microbial H2 and metal transformations associated with novel bacteria and archaea in deep terrestrial subsurface sediments.</title>
        <authorList>
            <person name="Hernsdorf A.W."/>
            <person name="Amano Y."/>
            <person name="Miyakawa K."/>
            <person name="Ise K."/>
            <person name="Suzuki Y."/>
            <person name="Anantharaman K."/>
            <person name="Probst A."/>
            <person name="Burstein D."/>
            <person name="Thomas B.C."/>
            <person name="Banfield J.F."/>
        </authorList>
    </citation>
    <scope>NUCLEOTIDE SEQUENCE [LARGE SCALE GENOMIC DNA]</scope>
    <source>
        <strain evidence="5">HGW-Wallbacteria-1</strain>
    </source>
</reference>
<sequence length="478" mass="51343">MIRLFLFLSFFCSMSLVFAENSFSDRTRDLFARINSSETSATASQFTESSVSEKNAAPSMKSRASEKPADALPHWGPDSVLLRAVLESARNDSAVRAAAHRASEFEHSAELMGRTAPLSLEIEAEKPGSEGEYTLQFLRELPGGNFLSLNRNSGRALAKSARHESMAVFRSRLREIMKSASQCAVQASRYDALCNQYNLASRNVSAAERRFSAGAITNLELRRFKVAAASAQALMVAAGTRAASALTALELNIEITFPIERTANPGWCLSNFPPLPDSIQSSMESLLESEPRIAAAAAAAEAAQLAVRAAGAAARGSRSVSAGIKYAQESNQEALVLGLSLPMGGGSIRAEALMAAQASADAALAQLNNERRAVKMELLDALSRYHSSRNLLEVFETGIIPEFSRVVTDLRAAYLAGNAGYVELLDAEGEFQEIMMSSIDAGYEANEALIDILLILGSENLDGRLGIRTARMNSGEKN</sequence>
<name>A0A2N1PMW8_9BACT</name>
<comment type="caution">
    <text evidence="5">The sequence shown here is derived from an EMBL/GenBank/DDBJ whole genome shotgun (WGS) entry which is preliminary data.</text>
</comment>
<comment type="similarity">
    <text evidence="1">Belongs to the outer membrane factor (OMF) (TC 1.B.17) family.</text>
</comment>
<dbReference type="AlphaFoldDB" id="A0A2N1PMW8"/>
<dbReference type="Gene3D" id="1.20.1600.10">
    <property type="entry name" value="Outer membrane efflux proteins (OEP)"/>
    <property type="match status" value="1"/>
</dbReference>
<protein>
    <recommendedName>
        <fullName evidence="7">TolC family protein</fullName>
    </recommendedName>
</protein>
<organism evidence="5 6">
    <name type="scientific">Candidatus Wallbacteria bacterium HGW-Wallbacteria-1</name>
    <dbReference type="NCBI Taxonomy" id="2013854"/>
    <lineage>
        <taxon>Bacteria</taxon>
        <taxon>Candidatus Walliibacteriota</taxon>
    </lineage>
</organism>
<gene>
    <name evidence="5" type="ORF">CVV64_13345</name>
</gene>
<dbReference type="EMBL" id="PGXC01000014">
    <property type="protein sequence ID" value="PKK89657.1"/>
    <property type="molecule type" value="Genomic_DNA"/>
</dbReference>
<evidence type="ECO:0000256" key="4">
    <source>
        <dbReference type="SAM" id="SignalP"/>
    </source>
</evidence>
<feature type="signal peptide" evidence="4">
    <location>
        <begin position="1"/>
        <end position="19"/>
    </location>
</feature>
<feature type="chain" id="PRO_5014806722" description="TolC family protein" evidence="4">
    <location>
        <begin position="20"/>
        <end position="478"/>
    </location>
</feature>
<dbReference type="Proteomes" id="UP000233256">
    <property type="component" value="Unassembled WGS sequence"/>
</dbReference>
<keyword evidence="4" id="KW-0732">Signal</keyword>
<keyword evidence="2" id="KW-0175">Coiled coil</keyword>
<feature type="coiled-coil region" evidence="2">
    <location>
        <begin position="350"/>
        <end position="384"/>
    </location>
</feature>
<dbReference type="InterPro" id="IPR003423">
    <property type="entry name" value="OMP_efflux"/>
</dbReference>
<accession>A0A2N1PMW8</accession>
<evidence type="ECO:0000256" key="1">
    <source>
        <dbReference type="ARBA" id="ARBA00007613"/>
    </source>
</evidence>
<dbReference type="PANTHER" id="PTHR30203:SF29">
    <property type="entry name" value="PROTEIN CYAE"/>
    <property type="match status" value="1"/>
</dbReference>
<dbReference type="Pfam" id="PF02321">
    <property type="entry name" value="OEP"/>
    <property type="match status" value="1"/>
</dbReference>
<dbReference type="InterPro" id="IPR010131">
    <property type="entry name" value="MdtP/NodT-like"/>
</dbReference>
<evidence type="ECO:0000313" key="6">
    <source>
        <dbReference type="Proteomes" id="UP000233256"/>
    </source>
</evidence>
<dbReference type="PANTHER" id="PTHR30203">
    <property type="entry name" value="OUTER MEMBRANE CATION EFFLUX PROTEIN"/>
    <property type="match status" value="1"/>
</dbReference>
<evidence type="ECO:0000256" key="3">
    <source>
        <dbReference type="SAM" id="MobiDB-lite"/>
    </source>
</evidence>
<proteinExistence type="inferred from homology"/>
<dbReference type="GO" id="GO:0015562">
    <property type="term" value="F:efflux transmembrane transporter activity"/>
    <property type="evidence" value="ECO:0007669"/>
    <property type="project" value="InterPro"/>
</dbReference>
<evidence type="ECO:0008006" key="7">
    <source>
        <dbReference type="Google" id="ProtNLM"/>
    </source>
</evidence>